<evidence type="ECO:0000313" key="8">
    <source>
        <dbReference type="Proteomes" id="UP001652625"/>
    </source>
</evidence>
<comment type="subcellular location">
    <subcellularLocation>
        <location evidence="1">Nucleus</location>
    </subcellularLocation>
</comment>
<dbReference type="InterPro" id="IPR033757">
    <property type="entry name" value="WTAP"/>
</dbReference>
<sequence length="431" mass="49077">MKESAIMEPFASPPPPPPLLAPSKIILTLEDKETMLKEELIKKWDDLQIYVKYLEQQLEDLSKPLDQKLKLQQQESARKENLLVMRLASKEQEMQELVAQNQELKQAQTPSMNQLQSMLIDPAVNLLFEKMKTELTETKDRLEQAQNDLNAWKFTPDSVTGKKLMAKCRMLIQENQELGMQLSQGRIAQLEAELSLQRKYSEELKASQDEMNEFVIQLDEDMEGMQATICALQQQLKDAKTLNQRLEQENKQLRKATEYTLATQKNQHFDGANSIEEKNFGSSHMKNYEKLDVLERNHLNHQAVKLEESIERTDPNDNIGSPMSIDRISEVKLLQIDSSTNGCTELYKDNEISVHLDHSPDDFAHSVNINNESSPRLPKGATKTSFSITDLLADSTNKESCNTISEVTMEISGPKREERNGVLSEADGSVV</sequence>
<evidence type="ECO:0000256" key="1">
    <source>
        <dbReference type="ARBA" id="ARBA00004123"/>
    </source>
</evidence>
<feature type="coiled-coil region" evidence="6">
    <location>
        <begin position="229"/>
        <end position="259"/>
    </location>
</feature>
<evidence type="ECO:0000256" key="4">
    <source>
        <dbReference type="ARBA" id="ARBA00023187"/>
    </source>
</evidence>
<dbReference type="Pfam" id="PF17098">
    <property type="entry name" value="Wtap"/>
    <property type="match status" value="1"/>
</dbReference>
<evidence type="ECO:0000256" key="3">
    <source>
        <dbReference type="ARBA" id="ARBA00022664"/>
    </source>
</evidence>
<keyword evidence="5" id="KW-0539">Nucleus</keyword>
<feature type="region of interest" description="Disordered" evidence="7">
    <location>
        <begin position="412"/>
        <end position="431"/>
    </location>
</feature>
<protein>
    <submittedName>
        <fullName evidence="9">Pre-mRNA-splicing regulator WTAP-like</fullName>
    </submittedName>
</protein>
<dbReference type="PANTHER" id="PTHR15217">
    <property type="entry name" value="WILMS' TUMOR 1-ASSOCIATING PROTEIN"/>
    <property type="match status" value="1"/>
</dbReference>
<proteinExistence type="inferred from homology"/>
<evidence type="ECO:0000256" key="2">
    <source>
        <dbReference type="ARBA" id="ARBA00010313"/>
    </source>
</evidence>
<organism evidence="8 9">
    <name type="scientific">Hydra vulgaris</name>
    <name type="common">Hydra</name>
    <name type="synonym">Hydra attenuata</name>
    <dbReference type="NCBI Taxonomy" id="6087"/>
    <lineage>
        <taxon>Eukaryota</taxon>
        <taxon>Metazoa</taxon>
        <taxon>Cnidaria</taxon>
        <taxon>Hydrozoa</taxon>
        <taxon>Hydroidolina</taxon>
        <taxon>Anthoathecata</taxon>
        <taxon>Aplanulata</taxon>
        <taxon>Hydridae</taxon>
        <taxon>Hydra</taxon>
    </lineage>
</organism>
<keyword evidence="6" id="KW-0175">Coiled coil</keyword>
<keyword evidence="3" id="KW-0507">mRNA processing</keyword>
<evidence type="ECO:0000256" key="7">
    <source>
        <dbReference type="SAM" id="MobiDB-lite"/>
    </source>
</evidence>
<gene>
    <name evidence="9" type="primary">LOC136080557</name>
</gene>
<evidence type="ECO:0000256" key="6">
    <source>
        <dbReference type="SAM" id="Coils"/>
    </source>
</evidence>
<evidence type="ECO:0000256" key="5">
    <source>
        <dbReference type="ARBA" id="ARBA00023242"/>
    </source>
</evidence>
<dbReference type="RefSeq" id="XP_065653443.1">
    <property type="nucleotide sequence ID" value="XM_065797371.1"/>
</dbReference>
<reference evidence="9" key="1">
    <citation type="submission" date="2025-08" db="UniProtKB">
        <authorList>
            <consortium name="RefSeq"/>
        </authorList>
    </citation>
    <scope>IDENTIFICATION</scope>
</reference>
<keyword evidence="4" id="KW-0508">mRNA splicing</keyword>
<name>A0ABM4BW48_HYDVU</name>
<dbReference type="Proteomes" id="UP001652625">
    <property type="component" value="Chromosome 05"/>
</dbReference>
<comment type="similarity">
    <text evidence="2">Belongs to the fl(2)d family.</text>
</comment>
<evidence type="ECO:0000313" key="9">
    <source>
        <dbReference type="RefSeq" id="XP_065653443.1"/>
    </source>
</evidence>
<feature type="coiled-coil region" evidence="6">
    <location>
        <begin position="87"/>
        <end position="155"/>
    </location>
</feature>
<dbReference type="PANTHER" id="PTHR15217:SF0">
    <property type="entry name" value="PRE-MRNA-SPLICING REGULATOR WTAP"/>
    <property type="match status" value="1"/>
</dbReference>
<accession>A0ABM4BW48</accession>
<dbReference type="GeneID" id="136080557"/>
<keyword evidence="8" id="KW-1185">Reference proteome</keyword>